<dbReference type="AlphaFoldDB" id="A0A0N5AWU8"/>
<feature type="region of interest" description="Disordered" evidence="1">
    <location>
        <begin position="133"/>
        <end position="174"/>
    </location>
</feature>
<dbReference type="Proteomes" id="UP000046393">
    <property type="component" value="Unplaced"/>
</dbReference>
<reference evidence="3" key="1">
    <citation type="submission" date="2017-02" db="UniProtKB">
        <authorList>
            <consortium name="WormBaseParasite"/>
        </authorList>
    </citation>
    <scope>IDENTIFICATION</scope>
</reference>
<evidence type="ECO:0000256" key="1">
    <source>
        <dbReference type="SAM" id="MobiDB-lite"/>
    </source>
</evidence>
<name>A0A0N5AWU8_9BILA</name>
<sequence length="208" mass="23006">MLLYSIVAIPVVDESDHQLKIDSVSGKTAPTEATYNDEKASDLIESDKGLNVGSQSITKLPIIRTFTITNETDDIQKKNDSYEIETLESKTTDARLLEVDTTNEMSDTSKMAIDGATTSQFSNQANLERRYSTESRLLQASASTTSATTASVVTKQPNSASRDHHTASTTVIDAQKTLRQTTESILMRVDKLPLLNYSNFLLKFFKKL</sequence>
<feature type="compositionally biased region" description="Low complexity" evidence="1">
    <location>
        <begin position="140"/>
        <end position="151"/>
    </location>
</feature>
<evidence type="ECO:0000313" key="2">
    <source>
        <dbReference type="Proteomes" id="UP000046393"/>
    </source>
</evidence>
<keyword evidence="2" id="KW-1185">Reference proteome</keyword>
<dbReference type="WBParaSite" id="SMUV_0000941001-mRNA-1">
    <property type="protein sequence ID" value="SMUV_0000941001-mRNA-1"/>
    <property type="gene ID" value="SMUV_0000941001"/>
</dbReference>
<evidence type="ECO:0000313" key="3">
    <source>
        <dbReference type="WBParaSite" id="SMUV_0000941001-mRNA-1"/>
    </source>
</evidence>
<protein>
    <submittedName>
        <fullName evidence="3">Uncharacterized protein</fullName>
    </submittedName>
</protein>
<accession>A0A0N5AWU8</accession>
<organism evidence="2 3">
    <name type="scientific">Syphacia muris</name>
    <dbReference type="NCBI Taxonomy" id="451379"/>
    <lineage>
        <taxon>Eukaryota</taxon>
        <taxon>Metazoa</taxon>
        <taxon>Ecdysozoa</taxon>
        <taxon>Nematoda</taxon>
        <taxon>Chromadorea</taxon>
        <taxon>Rhabditida</taxon>
        <taxon>Spirurina</taxon>
        <taxon>Oxyuridomorpha</taxon>
        <taxon>Oxyuroidea</taxon>
        <taxon>Oxyuridae</taxon>
        <taxon>Syphacia</taxon>
    </lineage>
</organism>
<proteinExistence type="predicted"/>